<dbReference type="GO" id="GO:0005975">
    <property type="term" value="P:carbohydrate metabolic process"/>
    <property type="evidence" value="ECO:0007669"/>
    <property type="project" value="InterPro"/>
</dbReference>
<evidence type="ECO:0000313" key="6">
    <source>
        <dbReference type="Proteomes" id="UP001153712"/>
    </source>
</evidence>
<dbReference type="PANTHER" id="PTHR10353">
    <property type="entry name" value="GLYCOSYL HYDROLASE"/>
    <property type="match status" value="1"/>
</dbReference>
<accession>A0A9P0DQ63</accession>
<evidence type="ECO:0000256" key="1">
    <source>
        <dbReference type="ARBA" id="ARBA00010838"/>
    </source>
</evidence>
<evidence type="ECO:0000313" key="5">
    <source>
        <dbReference type="EMBL" id="CAH1184570.1"/>
    </source>
</evidence>
<protein>
    <recommendedName>
        <fullName evidence="7">Glycoside hydrolase family 1</fullName>
    </recommendedName>
</protein>
<sequence>MYNNDTGDVACDSYHRYKEDIKLAADLGLQAFRFSISWPRVLPTGFTDNINE</sequence>
<evidence type="ECO:0000256" key="3">
    <source>
        <dbReference type="ARBA" id="ARBA00023295"/>
    </source>
</evidence>
<dbReference type="SUPFAM" id="SSF51445">
    <property type="entry name" value="(Trans)glycosidases"/>
    <property type="match status" value="1"/>
</dbReference>
<evidence type="ECO:0000256" key="4">
    <source>
        <dbReference type="RuleBase" id="RU003690"/>
    </source>
</evidence>
<dbReference type="OrthoDB" id="65569at2759"/>
<name>A0A9P0DQ63_PHYSR</name>
<evidence type="ECO:0000256" key="2">
    <source>
        <dbReference type="ARBA" id="ARBA00022801"/>
    </source>
</evidence>
<dbReference type="Pfam" id="PF00232">
    <property type="entry name" value="Glyco_hydro_1"/>
    <property type="match status" value="1"/>
</dbReference>
<reference evidence="5" key="1">
    <citation type="submission" date="2022-01" db="EMBL/GenBank/DDBJ databases">
        <authorList>
            <person name="King R."/>
        </authorList>
    </citation>
    <scope>NUCLEOTIDE SEQUENCE</scope>
</reference>
<dbReference type="PANTHER" id="PTHR10353:SF36">
    <property type="entry name" value="LP05116P"/>
    <property type="match status" value="1"/>
</dbReference>
<proteinExistence type="inferred from homology"/>
<keyword evidence="6" id="KW-1185">Reference proteome</keyword>
<keyword evidence="3" id="KW-0326">Glycosidase</keyword>
<gene>
    <name evidence="5" type="ORF">PHYEVI_LOCUS7767</name>
</gene>
<dbReference type="AlphaFoldDB" id="A0A9P0DQ63"/>
<dbReference type="Gene3D" id="3.20.20.80">
    <property type="entry name" value="Glycosidases"/>
    <property type="match status" value="1"/>
</dbReference>
<comment type="similarity">
    <text evidence="1 4">Belongs to the glycosyl hydrolase 1 family.</text>
</comment>
<dbReference type="Proteomes" id="UP001153712">
    <property type="component" value="Chromosome 4"/>
</dbReference>
<dbReference type="InterPro" id="IPR017853">
    <property type="entry name" value="GH"/>
</dbReference>
<organism evidence="5 6">
    <name type="scientific">Phyllotreta striolata</name>
    <name type="common">Striped flea beetle</name>
    <name type="synonym">Crioceris striolata</name>
    <dbReference type="NCBI Taxonomy" id="444603"/>
    <lineage>
        <taxon>Eukaryota</taxon>
        <taxon>Metazoa</taxon>
        <taxon>Ecdysozoa</taxon>
        <taxon>Arthropoda</taxon>
        <taxon>Hexapoda</taxon>
        <taxon>Insecta</taxon>
        <taxon>Pterygota</taxon>
        <taxon>Neoptera</taxon>
        <taxon>Endopterygota</taxon>
        <taxon>Coleoptera</taxon>
        <taxon>Polyphaga</taxon>
        <taxon>Cucujiformia</taxon>
        <taxon>Chrysomeloidea</taxon>
        <taxon>Chrysomelidae</taxon>
        <taxon>Galerucinae</taxon>
        <taxon>Alticini</taxon>
        <taxon>Phyllotreta</taxon>
    </lineage>
</organism>
<feature type="non-terminal residue" evidence="5">
    <location>
        <position position="52"/>
    </location>
</feature>
<dbReference type="GO" id="GO:0008422">
    <property type="term" value="F:beta-glucosidase activity"/>
    <property type="evidence" value="ECO:0007669"/>
    <property type="project" value="TreeGrafter"/>
</dbReference>
<dbReference type="InterPro" id="IPR001360">
    <property type="entry name" value="Glyco_hydro_1"/>
</dbReference>
<evidence type="ECO:0008006" key="7">
    <source>
        <dbReference type="Google" id="ProtNLM"/>
    </source>
</evidence>
<dbReference type="EMBL" id="OU900097">
    <property type="protein sequence ID" value="CAH1184570.1"/>
    <property type="molecule type" value="Genomic_DNA"/>
</dbReference>
<keyword evidence="2" id="KW-0378">Hydrolase</keyword>